<evidence type="ECO:0000256" key="1">
    <source>
        <dbReference type="SAM" id="MobiDB-lite"/>
    </source>
</evidence>
<name>A0A836BV87_9CHLO</name>
<proteinExistence type="predicted"/>
<accession>A0A836BV87</accession>
<evidence type="ECO:0000313" key="2">
    <source>
        <dbReference type="EMBL" id="KAG2489792.1"/>
    </source>
</evidence>
<dbReference type="Proteomes" id="UP000612055">
    <property type="component" value="Unassembled WGS sequence"/>
</dbReference>
<sequence length="410" mass="44029">MAAATKRLLVVYQEPPAPLEEFLSPNLIDWRITPDLGIDRKREVARSRVHFRYDTRKHQGRLDDDIVNARLWNTTDRVVTIATNLHFSHEPRYGSSGAPRLPPARVGTPVQSLLMRALFKLSPGLEEATNEALASVGVRPGQPYLAAHLRLGGQVGERETIDRHAVKGKSALVAEAEHCAEHIVAARLGRNSAGTGHASAALGGNSTSLAPMLAAASAASNSSSGAAATATGAGAAVTAGLDVPFILLTDNIDLRDKAVKKELGRWLSPDVTPVHYMTQALPSKGHRRRGRNLLGSKSSKKKQSASSERQLSLELLFKSSSAAAKDRKLSKSRSKSKSSKSLKKRLSSKQLLKQHLASMADWGILVKATCLIQSRSGFSHAAYLLGAQRCAAVLEPDEHVDAPMCPIPTP</sequence>
<keyword evidence="3" id="KW-1185">Reference proteome</keyword>
<reference evidence="2" key="1">
    <citation type="journal article" date="2020" name="bioRxiv">
        <title>Comparative genomics of Chlamydomonas.</title>
        <authorList>
            <person name="Craig R.J."/>
            <person name="Hasan A.R."/>
            <person name="Ness R.W."/>
            <person name="Keightley P.D."/>
        </authorList>
    </citation>
    <scope>NUCLEOTIDE SEQUENCE</scope>
    <source>
        <strain evidence="2">CCAP 11/70</strain>
    </source>
</reference>
<comment type="caution">
    <text evidence="2">The sequence shown here is derived from an EMBL/GenBank/DDBJ whole genome shotgun (WGS) entry which is preliminary data.</text>
</comment>
<dbReference type="AlphaFoldDB" id="A0A836BV87"/>
<feature type="region of interest" description="Disordered" evidence="1">
    <location>
        <begin position="326"/>
        <end position="346"/>
    </location>
</feature>
<organism evidence="2 3">
    <name type="scientific">Edaphochlamys debaryana</name>
    <dbReference type="NCBI Taxonomy" id="47281"/>
    <lineage>
        <taxon>Eukaryota</taxon>
        <taxon>Viridiplantae</taxon>
        <taxon>Chlorophyta</taxon>
        <taxon>core chlorophytes</taxon>
        <taxon>Chlorophyceae</taxon>
        <taxon>CS clade</taxon>
        <taxon>Chlamydomonadales</taxon>
        <taxon>Chlamydomonadales incertae sedis</taxon>
        <taxon>Edaphochlamys</taxon>
    </lineage>
</organism>
<protein>
    <submittedName>
        <fullName evidence="2">Uncharacterized protein</fullName>
    </submittedName>
</protein>
<evidence type="ECO:0000313" key="3">
    <source>
        <dbReference type="Proteomes" id="UP000612055"/>
    </source>
</evidence>
<feature type="region of interest" description="Disordered" evidence="1">
    <location>
        <begin position="278"/>
        <end position="309"/>
    </location>
</feature>
<gene>
    <name evidence="2" type="ORF">HYH03_011741</name>
</gene>
<dbReference type="OrthoDB" id="428346at2759"/>
<dbReference type="EMBL" id="JAEHOE010000069">
    <property type="protein sequence ID" value="KAG2489792.1"/>
    <property type="molecule type" value="Genomic_DNA"/>
</dbReference>
<feature type="compositionally biased region" description="Basic residues" evidence="1">
    <location>
        <begin position="330"/>
        <end position="346"/>
    </location>
</feature>